<evidence type="ECO:0000256" key="1">
    <source>
        <dbReference type="SAM" id="MobiDB-lite"/>
    </source>
</evidence>
<feature type="non-terminal residue" evidence="3">
    <location>
        <position position="1"/>
    </location>
</feature>
<feature type="region of interest" description="Disordered" evidence="1">
    <location>
        <begin position="33"/>
        <end position="68"/>
    </location>
</feature>
<evidence type="ECO:0000313" key="3">
    <source>
        <dbReference type="EMBL" id="KAF9611559.1"/>
    </source>
</evidence>
<feature type="chain" id="PRO_5032452337" evidence="2">
    <location>
        <begin position="24"/>
        <end position="68"/>
    </location>
</feature>
<comment type="caution">
    <text evidence="3">The sequence shown here is derived from an EMBL/GenBank/DDBJ whole genome shotgun (WGS) entry which is preliminary data.</text>
</comment>
<dbReference type="Proteomes" id="UP000631114">
    <property type="component" value="Unassembled WGS sequence"/>
</dbReference>
<keyword evidence="2" id="KW-0732">Signal</keyword>
<proteinExistence type="predicted"/>
<gene>
    <name evidence="3" type="ORF">IFM89_033563</name>
</gene>
<name>A0A835M2C2_9MAGN</name>
<dbReference type="EMBL" id="JADFTS010000004">
    <property type="protein sequence ID" value="KAF9611559.1"/>
    <property type="molecule type" value="Genomic_DNA"/>
</dbReference>
<reference evidence="3 4" key="1">
    <citation type="submission" date="2020-10" db="EMBL/GenBank/DDBJ databases">
        <title>The Coptis chinensis genome and diversification of protoberbering-type alkaloids.</title>
        <authorList>
            <person name="Wang B."/>
            <person name="Shu S."/>
            <person name="Song C."/>
            <person name="Liu Y."/>
        </authorList>
    </citation>
    <scope>NUCLEOTIDE SEQUENCE [LARGE SCALE GENOMIC DNA]</scope>
    <source>
        <strain evidence="3">HL-2020</strain>
        <tissue evidence="3">Leaf</tissue>
    </source>
</reference>
<keyword evidence="4" id="KW-1185">Reference proteome</keyword>
<protein>
    <submittedName>
        <fullName evidence="3">Uncharacterized protein</fullName>
    </submittedName>
</protein>
<evidence type="ECO:0000256" key="2">
    <source>
        <dbReference type="SAM" id="SignalP"/>
    </source>
</evidence>
<evidence type="ECO:0000313" key="4">
    <source>
        <dbReference type="Proteomes" id="UP000631114"/>
    </source>
</evidence>
<accession>A0A835M2C2</accession>
<sequence>MGSSSRSVVVMFITILLLNGYFSQETTKTVLADQDRHHPYPLRRGFKPPSPSANKAKGMEVPPNVPPS</sequence>
<feature type="signal peptide" evidence="2">
    <location>
        <begin position="1"/>
        <end position="23"/>
    </location>
</feature>
<dbReference type="AlphaFoldDB" id="A0A835M2C2"/>
<organism evidence="3 4">
    <name type="scientific">Coptis chinensis</name>
    <dbReference type="NCBI Taxonomy" id="261450"/>
    <lineage>
        <taxon>Eukaryota</taxon>
        <taxon>Viridiplantae</taxon>
        <taxon>Streptophyta</taxon>
        <taxon>Embryophyta</taxon>
        <taxon>Tracheophyta</taxon>
        <taxon>Spermatophyta</taxon>
        <taxon>Magnoliopsida</taxon>
        <taxon>Ranunculales</taxon>
        <taxon>Ranunculaceae</taxon>
        <taxon>Coptidoideae</taxon>
        <taxon>Coptis</taxon>
    </lineage>
</organism>